<feature type="region of interest" description="Disordered" evidence="1">
    <location>
        <begin position="1"/>
        <end position="21"/>
    </location>
</feature>
<dbReference type="InterPro" id="IPR005186">
    <property type="entry name" value="FlaG"/>
</dbReference>
<dbReference type="NCBIfam" id="NF005834">
    <property type="entry name" value="PRK07738.1"/>
    <property type="match status" value="1"/>
</dbReference>
<dbReference type="SUPFAM" id="SSF160214">
    <property type="entry name" value="FlaG-like"/>
    <property type="match status" value="1"/>
</dbReference>
<keyword evidence="2" id="KW-0282">Flagellum</keyword>
<dbReference type="EMBL" id="DYWT01000094">
    <property type="protein sequence ID" value="HJF31267.1"/>
    <property type="molecule type" value="Genomic_DNA"/>
</dbReference>
<comment type="caution">
    <text evidence="2">The sequence shown here is derived from an EMBL/GenBank/DDBJ whole genome shotgun (WGS) entry which is preliminary data.</text>
</comment>
<reference evidence="2" key="2">
    <citation type="submission" date="2021-09" db="EMBL/GenBank/DDBJ databases">
        <authorList>
            <person name="Gilroy R."/>
        </authorList>
    </citation>
    <scope>NUCLEOTIDE SEQUENCE</scope>
    <source>
        <strain evidence="2">CHK171-7178</strain>
    </source>
</reference>
<evidence type="ECO:0000256" key="1">
    <source>
        <dbReference type="SAM" id="MobiDB-lite"/>
    </source>
</evidence>
<proteinExistence type="predicted"/>
<dbReference type="InterPro" id="IPR035924">
    <property type="entry name" value="FlaG-like_sf"/>
</dbReference>
<dbReference type="Gene3D" id="3.30.160.170">
    <property type="entry name" value="FlaG-like"/>
    <property type="match status" value="1"/>
</dbReference>
<accession>A0A921FYK8</accession>
<dbReference type="Proteomes" id="UP000698173">
    <property type="component" value="Unassembled WGS sequence"/>
</dbReference>
<keyword evidence="2" id="KW-0969">Cilium</keyword>
<dbReference type="PANTHER" id="PTHR37166">
    <property type="entry name" value="PROTEIN FLAG"/>
    <property type="match status" value="1"/>
</dbReference>
<gene>
    <name evidence="2" type="primary">flaG</name>
    <name evidence="2" type="ORF">K8V56_05740</name>
</gene>
<keyword evidence="2" id="KW-0966">Cell projection</keyword>
<organism evidence="2 3">
    <name type="scientific">Sporosarcina psychrophila</name>
    <name type="common">Bacillus psychrophilus</name>
    <dbReference type="NCBI Taxonomy" id="1476"/>
    <lineage>
        <taxon>Bacteria</taxon>
        <taxon>Bacillati</taxon>
        <taxon>Bacillota</taxon>
        <taxon>Bacilli</taxon>
        <taxon>Bacillales</taxon>
        <taxon>Caryophanaceae</taxon>
        <taxon>Sporosarcina</taxon>
    </lineage>
</organism>
<evidence type="ECO:0000313" key="2">
    <source>
        <dbReference type="EMBL" id="HJF31267.1"/>
    </source>
</evidence>
<reference evidence="2" key="1">
    <citation type="journal article" date="2021" name="PeerJ">
        <title>Extensive microbial diversity within the chicken gut microbiome revealed by metagenomics and culture.</title>
        <authorList>
            <person name="Gilroy R."/>
            <person name="Ravi A."/>
            <person name="Getino M."/>
            <person name="Pursley I."/>
            <person name="Horton D.L."/>
            <person name="Alikhan N.F."/>
            <person name="Baker D."/>
            <person name="Gharbi K."/>
            <person name="Hall N."/>
            <person name="Watson M."/>
            <person name="Adriaenssens E.M."/>
            <person name="Foster-Nyarko E."/>
            <person name="Jarju S."/>
            <person name="Secka A."/>
            <person name="Antonio M."/>
            <person name="Oren A."/>
            <person name="Chaudhuri R.R."/>
            <person name="La Ragione R."/>
            <person name="Hildebrand F."/>
            <person name="Pallen M.J."/>
        </authorList>
    </citation>
    <scope>NUCLEOTIDE SEQUENCE</scope>
    <source>
        <strain evidence="2">CHK171-7178</strain>
    </source>
</reference>
<dbReference type="PANTHER" id="PTHR37166:SF1">
    <property type="entry name" value="PROTEIN FLAG"/>
    <property type="match status" value="1"/>
</dbReference>
<evidence type="ECO:0000313" key="3">
    <source>
        <dbReference type="Proteomes" id="UP000698173"/>
    </source>
</evidence>
<dbReference type="Pfam" id="PF03646">
    <property type="entry name" value="FlaG"/>
    <property type="match status" value="1"/>
</dbReference>
<sequence length="123" mass="13824">MVSRMDGGTAVKQAGGAAEKTAPAMEAAVVQVQAIQEKVQQKADNEQQLPVDKARQVTDSMNTFLESANTQLRFKFHEKLNEYYVTIVDSKTDEVIREIPSKKLMDIHAEMREFVGLLVDRKI</sequence>
<name>A0A921FYK8_SPOPS</name>
<dbReference type="AlphaFoldDB" id="A0A921FYK8"/>
<protein>
    <submittedName>
        <fullName evidence="2">Flagellar protein FlaG</fullName>
    </submittedName>
</protein>